<sequence>MSTRVVRACFGVWTLIITGVYYALPDAHLYSWAALGYSCALAVLAGVWINKPARKLPWLLISLAIACFTTGDSWYNLVLARGEQPGFPGLADFFYLVFYPLLTAGLLMLVRARNGGGTNRAALLDALVPTVGLGLLAWVYWIAPFTRAEHLSTLEKLVSIGYPLGDVLVLAVILRMFTGSGKQIGSVGPLGVAMVGLLVSDVFYGQSQLNQAWNLGGPVDLGWIVFYSAMGYAALRPAMRELSEPVQSTDTSMDSHRLFWLSSAALIAPAVLALEYAQGREVEIARGGVVDAPVIAGSAALMFLMVLARVADLARSQRQASSLERALREASALLFATTNEREVFKAVSDGIARLMPPGQQFHLHLPEPADAGGTARSSIRLIPTAELPDGLRSGGYLNVLYATHPLTGDRVARLAIGAPDRVLRLLLPAFQTLGTQIAVVLERIALTAEVSRAEGEAWFRTLIQSAADVILIVGADGVIRYATPSAESLFGTDPTGSEMSALIAGSSQEALREVLFRVQAGAGDMDDIELTAIRAGGRTVEIECDLRDLRDDPTVAGLVVTLRDVTERRGLEKDLTHQAFHDALTGLANRVLFRDRLEQAFCVAERDGATLGVLFVDLDDFKEVNDTLGHMVGDQLLLHVAERITEIIGAGSTAARMGGDEFAVLVEQSNSVDAAERVAAALVEALAEPVEVSDGAGGTHVISARSSVGIATNRDADNATELLRHADLALYLAKGNGKGGWQRYQSDLHTAMMQRLEMRTALYEAIEQEQFVLQFQPIVELIDQKITGVEALVRWQHPSRGLLGPYHFVEAAEESGAIVGIGDWVLREALRQFTQWKTENPDTTLRYVSVNVSVRQFRSADFGDQVRSALAASGARPEWLLLEITESLVLKDADKVLADLKALRAMGVRIAIDDFGTGYSSLSYLRQMPVDVLKLDKSFIDDILHSRQQHALVDAIVTLSHNLDLAVVAEGIEEAGQRAALDAMGCRYGQGYHFAKPLWPGDVPAMTEQYEPYPAEQQEQPQRQVV</sequence>
<feature type="transmembrane region" description="Helical" evidence="1">
    <location>
        <begin position="160"/>
        <end position="178"/>
    </location>
</feature>
<feature type="transmembrane region" description="Helical" evidence="1">
    <location>
        <begin position="122"/>
        <end position="140"/>
    </location>
</feature>
<gene>
    <name evidence="6" type="ORF">SAMN04489716_0516</name>
</gene>
<dbReference type="PROSITE" id="PS50887">
    <property type="entry name" value="GGDEF"/>
    <property type="match status" value="1"/>
</dbReference>
<dbReference type="InterPro" id="IPR013656">
    <property type="entry name" value="PAS_4"/>
</dbReference>
<dbReference type="STRING" id="113562.SAMN04489716_0516"/>
<evidence type="ECO:0000259" key="4">
    <source>
        <dbReference type="PROSITE" id="PS50883"/>
    </source>
</evidence>
<evidence type="ECO:0000259" key="5">
    <source>
        <dbReference type="PROSITE" id="PS50887"/>
    </source>
</evidence>
<dbReference type="SMART" id="SM00052">
    <property type="entry name" value="EAL"/>
    <property type="match status" value="1"/>
</dbReference>
<dbReference type="CDD" id="cd01949">
    <property type="entry name" value="GGDEF"/>
    <property type="match status" value="1"/>
</dbReference>
<feature type="transmembrane region" description="Helical" evidence="1">
    <location>
        <begin position="56"/>
        <end position="75"/>
    </location>
</feature>
<dbReference type="InterPro" id="IPR029787">
    <property type="entry name" value="Nucleotide_cyclase"/>
</dbReference>
<dbReference type="InterPro" id="IPR043128">
    <property type="entry name" value="Rev_trsase/Diguanyl_cyclase"/>
</dbReference>
<dbReference type="Gene3D" id="3.30.450.20">
    <property type="entry name" value="PAS domain"/>
    <property type="match status" value="1"/>
</dbReference>
<dbReference type="NCBIfam" id="TIGR00229">
    <property type="entry name" value="sensory_box"/>
    <property type="match status" value="1"/>
</dbReference>
<dbReference type="PROSITE" id="PS50883">
    <property type="entry name" value="EAL"/>
    <property type="match status" value="1"/>
</dbReference>
<protein>
    <submittedName>
        <fullName evidence="6">PAS domain S-box-containing protein/diguanylate cyclase (GGDEF) domain-containing protein</fullName>
    </submittedName>
</protein>
<feature type="transmembrane region" description="Helical" evidence="1">
    <location>
        <begin position="190"/>
        <end position="209"/>
    </location>
</feature>
<dbReference type="Proteomes" id="UP000198688">
    <property type="component" value="Chromosome I"/>
</dbReference>
<feature type="transmembrane region" description="Helical" evidence="1">
    <location>
        <begin position="30"/>
        <end position="49"/>
    </location>
</feature>
<keyword evidence="1" id="KW-0472">Membrane</keyword>
<dbReference type="CDD" id="cd01948">
    <property type="entry name" value="EAL"/>
    <property type="match status" value="1"/>
</dbReference>
<reference evidence="6 7" key="1">
    <citation type="submission" date="2016-10" db="EMBL/GenBank/DDBJ databases">
        <authorList>
            <person name="de Groot N.N."/>
        </authorList>
    </citation>
    <scope>NUCLEOTIDE SEQUENCE [LARGE SCALE GENOMIC DNA]</scope>
    <source>
        <strain evidence="6 7">DSM 43941</strain>
    </source>
</reference>
<feature type="transmembrane region" description="Helical" evidence="1">
    <location>
        <begin position="87"/>
        <end position="110"/>
    </location>
</feature>
<dbReference type="Gene3D" id="3.30.70.270">
    <property type="match status" value="1"/>
</dbReference>
<feature type="transmembrane region" description="Helical" evidence="1">
    <location>
        <begin position="289"/>
        <end position="308"/>
    </location>
</feature>
<dbReference type="SMART" id="SM00091">
    <property type="entry name" value="PAS"/>
    <property type="match status" value="1"/>
</dbReference>
<dbReference type="SUPFAM" id="SSF55785">
    <property type="entry name" value="PYP-like sensor domain (PAS domain)"/>
    <property type="match status" value="1"/>
</dbReference>
<dbReference type="SUPFAM" id="SSF55073">
    <property type="entry name" value="Nucleotide cyclase"/>
    <property type="match status" value="1"/>
</dbReference>
<dbReference type="Pfam" id="PF00563">
    <property type="entry name" value="EAL"/>
    <property type="match status" value="1"/>
</dbReference>
<dbReference type="InterPro" id="IPR000700">
    <property type="entry name" value="PAS-assoc_C"/>
</dbReference>
<organism evidence="6 7">
    <name type="scientific">Actinoplanes derwentensis</name>
    <dbReference type="NCBI Taxonomy" id="113562"/>
    <lineage>
        <taxon>Bacteria</taxon>
        <taxon>Bacillati</taxon>
        <taxon>Actinomycetota</taxon>
        <taxon>Actinomycetes</taxon>
        <taxon>Micromonosporales</taxon>
        <taxon>Micromonosporaceae</taxon>
        <taxon>Actinoplanes</taxon>
    </lineage>
</organism>
<dbReference type="PROSITE" id="PS50112">
    <property type="entry name" value="PAS"/>
    <property type="match status" value="1"/>
</dbReference>
<dbReference type="PROSITE" id="PS50113">
    <property type="entry name" value="PAC"/>
    <property type="match status" value="1"/>
</dbReference>
<dbReference type="InterPro" id="IPR001633">
    <property type="entry name" value="EAL_dom"/>
</dbReference>
<keyword evidence="7" id="KW-1185">Reference proteome</keyword>
<dbReference type="CDD" id="cd00130">
    <property type="entry name" value="PAS"/>
    <property type="match status" value="1"/>
</dbReference>
<name>A0A1H1R7F4_9ACTN</name>
<dbReference type="NCBIfam" id="TIGR00254">
    <property type="entry name" value="GGDEF"/>
    <property type="match status" value="1"/>
</dbReference>
<evidence type="ECO:0000259" key="2">
    <source>
        <dbReference type="PROSITE" id="PS50112"/>
    </source>
</evidence>
<evidence type="ECO:0000313" key="7">
    <source>
        <dbReference type="Proteomes" id="UP000198688"/>
    </source>
</evidence>
<dbReference type="InterPro" id="IPR000160">
    <property type="entry name" value="GGDEF_dom"/>
</dbReference>
<feature type="domain" description="EAL" evidence="4">
    <location>
        <begin position="755"/>
        <end position="1011"/>
    </location>
</feature>
<evidence type="ECO:0000313" key="6">
    <source>
        <dbReference type="EMBL" id="SDS31623.1"/>
    </source>
</evidence>
<dbReference type="PANTHER" id="PTHR44757">
    <property type="entry name" value="DIGUANYLATE CYCLASE DGCP"/>
    <property type="match status" value="1"/>
</dbReference>
<feature type="domain" description="PAC" evidence="3">
    <location>
        <begin position="526"/>
        <end position="577"/>
    </location>
</feature>
<dbReference type="InterPro" id="IPR035919">
    <property type="entry name" value="EAL_sf"/>
</dbReference>
<feature type="transmembrane region" description="Helical" evidence="1">
    <location>
        <begin position="258"/>
        <end position="277"/>
    </location>
</feature>
<feature type="transmembrane region" description="Helical" evidence="1">
    <location>
        <begin position="5"/>
        <end position="24"/>
    </location>
</feature>
<feature type="domain" description="GGDEF" evidence="5">
    <location>
        <begin position="609"/>
        <end position="746"/>
    </location>
</feature>
<dbReference type="RefSeq" id="WP_092541238.1">
    <property type="nucleotide sequence ID" value="NZ_BOMJ01000052.1"/>
</dbReference>
<dbReference type="SMART" id="SM00267">
    <property type="entry name" value="GGDEF"/>
    <property type="match status" value="1"/>
</dbReference>
<dbReference type="PANTHER" id="PTHR44757:SF2">
    <property type="entry name" value="BIOFILM ARCHITECTURE MAINTENANCE PROTEIN MBAA"/>
    <property type="match status" value="1"/>
</dbReference>
<evidence type="ECO:0000259" key="3">
    <source>
        <dbReference type="PROSITE" id="PS50113"/>
    </source>
</evidence>
<dbReference type="OrthoDB" id="3304401at2"/>
<dbReference type="InterPro" id="IPR000014">
    <property type="entry name" value="PAS"/>
</dbReference>
<dbReference type="SUPFAM" id="SSF141868">
    <property type="entry name" value="EAL domain-like"/>
    <property type="match status" value="1"/>
</dbReference>
<dbReference type="InterPro" id="IPR052155">
    <property type="entry name" value="Biofilm_reg_signaling"/>
</dbReference>
<dbReference type="EMBL" id="LT629758">
    <property type="protein sequence ID" value="SDS31623.1"/>
    <property type="molecule type" value="Genomic_DNA"/>
</dbReference>
<feature type="domain" description="PAS" evidence="2">
    <location>
        <begin position="455"/>
        <end position="491"/>
    </location>
</feature>
<keyword evidence="1" id="KW-0812">Transmembrane</keyword>
<dbReference type="Gene3D" id="3.20.20.450">
    <property type="entry name" value="EAL domain"/>
    <property type="match status" value="1"/>
</dbReference>
<proteinExistence type="predicted"/>
<dbReference type="InterPro" id="IPR035965">
    <property type="entry name" value="PAS-like_dom_sf"/>
</dbReference>
<evidence type="ECO:0000256" key="1">
    <source>
        <dbReference type="SAM" id="Phobius"/>
    </source>
</evidence>
<dbReference type="AlphaFoldDB" id="A0A1H1R7F4"/>
<keyword evidence="1" id="KW-1133">Transmembrane helix</keyword>
<dbReference type="Pfam" id="PF00990">
    <property type="entry name" value="GGDEF"/>
    <property type="match status" value="1"/>
</dbReference>
<dbReference type="Pfam" id="PF08448">
    <property type="entry name" value="PAS_4"/>
    <property type="match status" value="1"/>
</dbReference>
<accession>A0A1H1R7F4</accession>